<dbReference type="GO" id="GO:0004081">
    <property type="term" value="F:bis(5'-nucleosyl)-tetraphosphatase (asymmetrical) activity"/>
    <property type="evidence" value="ECO:0007669"/>
    <property type="project" value="TreeGrafter"/>
</dbReference>
<dbReference type="PROSITE" id="PS51462">
    <property type="entry name" value="NUDIX"/>
    <property type="match status" value="1"/>
</dbReference>
<dbReference type="RefSeq" id="WP_190113224.1">
    <property type="nucleotide sequence ID" value="NZ_BMVB01000043.1"/>
</dbReference>
<keyword evidence="2 3" id="KW-0378">Hydrolase</keyword>
<accession>A0A918WQ68</accession>
<evidence type="ECO:0000256" key="2">
    <source>
        <dbReference type="ARBA" id="ARBA00022801"/>
    </source>
</evidence>
<comment type="similarity">
    <text evidence="1 3">Belongs to the Nudix hydrolase family.</text>
</comment>
<protein>
    <submittedName>
        <fullName evidence="5">DNA mismatch repair protein MutT</fullName>
    </submittedName>
</protein>
<dbReference type="InterPro" id="IPR000086">
    <property type="entry name" value="NUDIX_hydrolase_dom"/>
</dbReference>
<evidence type="ECO:0000256" key="1">
    <source>
        <dbReference type="ARBA" id="ARBA00005582"/>
    </source>
</evidence>
<dbReference type="SUPFAM" id="SSF55811">
    <property type="entry name" value="Nudix"/>
    <property type="match status" value="1"/>
</dbReference>
<dbReference type="Gene3D" id="3.90.79.10">
    <property type="entry name" value="Nucleoside Triphosphate Pyrophosphohydrolase"/>
    <property type="match status" value="1"/>
</dbReference>
<gene>
    <name evidence="5" type="ORF">GCM10010507_61550</name>
</gene>
<evidence type="ECO:0000313" key="6">
    <source>
        <dbReference type="Proteomes" id="UP000646244"/>
    </source>
</evidence>
<evidence type="ECO:0000313" key="5">
    <source>
        <dbReference type="EMBL" id="GHC73915.1"/>
    </source>
</evidence>
<name>A0A918WQ68_STRCJ</name>
<dbReference type="InterPro" id="IPR015797">
    <property type="entry name" value="NUDIX_hydrolase-like_dom_sf"/>
</dbReference>
<sequence length="145" mass="16178">MSDGGGGGGGTVRAAGCLLWRRCGQGPEIEVALVHRPKYDDWSWPKGKLKPGEDAEACAVREVLEETGMRCVLGAVLPTSRYLTDGRLKEVRYWAARALGGSFRPSREVDRLLWLPPTEARSWVTHDRDRPLLDALLLTWDDTIY</sequence>
<reference evidence="5" key="2">
    <citation type="submission" date="2020-09" db="EMBL/GenBank/DDBJ databases">
        <authorList>
            <person name="Sun Q."/>
            <person name="Ohkuma M."/>
        </authorList>
    </citation>
    <scope>NUCLEOTIDE SEQUENCE</scope>
    <source>
        <strain evidence="5">JCM 4633</strain>
    </source>
</reference>
<dbReference type="GO" id="GO:0006754">
    <property type="term" value="P:ATP biosynthetic process"/>
    <property type="evidence" value="ECO:0007669"/>
    <property type="project" value="TreeGrafter"/>
</dbReference>
<organism evidence="5 6">
    <name type="scientific">Streptomyces cinnamoneus</name>
    <name type="common">Streptoverticillium cinnamoneum</name>
    <dbReference type="NCBI Taxonomy" id="53446"/>
    <lineage>
        <taxon>Bacteria</taxon>
        <taxon>Bacillati</taxon>
        <taxon>Actinomycetota</taxon>
        <taxon>Actinomycetes</taxon>
        <taxon>Kitasatosporales</taxon>
        <taxon>Streptomycetaceae</taxon>
        <taxon>Streptomyces</taxon>
        <taxon>Streptomyces cinnamoneus group</taxon>
    </lineage>
</organism>
<dbReference type="CDD" id="cd03673">
    <property type="entry name" value="NUDIX_Ap6A_hydrolase"/>
    <property type="match status" value="1"/>
</dbReference>
<comment type="caution">
    <text evidence="5">The sequence shown here is derived from an EMBL/GenBank/DDBJ whole genome shotgun (WGS) entry which is preliminary data.</text>
</comment>
<feature type="domain" description="Nudix hydrolase" evidence="4">
    <location>
        <begin position="10"/>
        <end position="138"/>
    </location>
</feature>
<reference evidence="5" key="1">
    <citation type="journal article" date="2014" name="Int. J. Syst. Evol. Microbiol.">
        <title>Complete genome sequence of Corynebacterium casei LMG S-19264T (=DSM 44701T), isolated from a smear-ripened cheese.</title>
        <authorList>
            <consortium name="US DOE Joint Genome Institute (JGI-PGF)"/>
            <person name="Walter F."/>
            <person name="Albersmeier A."/>
            <person name="Kalinowski J."/>
            <person name="Ruckert C."/>
        </authorList>
    </citation>
    <scope>NUCLEOTIDE SEQUENCE</scope>
    <source>
        <strain evidence="5">JCM 4633</strain>
    </source>
</reference>
<dbReference type="Pfam" id="PF00293">
    <property type="entry name" value="NUDIX"/>
    <property type="match status" value="1"/>
</dbReference>
<dbReference type="Proteomes" id="UP000646244">
    <property type="component" value="Unassembled WGS sequence"/>
</dbReference>
<evidence type="ECO:0000259" key="4">
    <source>
        <dbReference type="PROSITE" id="PS51462"/>
    </source>
</evidence>
<dbReference type="PRINTS" id="PR00502">
    <property type="entry name" value="NUDIXFAMILY"/>
</dbReference>
<dbReference type="EMBL" id="BMVB01000043">
    <property type="protein sequence ID" value="GHC73915.1"/>
    <property type="molecule type" value="Genomic_DNA"/>
</dbReference>
<evidence type="ECO:0000256" key="3">
    <source>
        <dbReference type="RuleBase" id="RU003476"/>
    </source>
</evidence>
<proteinExistence type="inferred from homology"/>
<dbReference type="InterPro" id="IPR020084">
    <property type="entry name" value="NUDIX_hydrolase_CS"/>
</dbReference>
<dbReference type="AlphaFoldDB" id="A0A918WQ68"/>
<dbReference type="InterPro" id="IPR020476">
    <property type="entry name" value="Nudix_hydrolase"/>
</dbReference>
<dbReference type="PROSITE" id="PS00893">
    <property type="entry name" value="NUDIX_BOX"/>
    <property type="match status" value="1"/>
</dbReference>
<dbReference type="InterPro" id="IPR051325">
    <property type="entry name" value="Nudix_hydrolase_domain"/>
</dbReference>
<dbReference type="GO" id="GO:0006167">
    <property type="term" value="P:AMP biosynthetic process"/>
    <property type="evidence" value="ECO:0007669"/>
    <property type="project" value="TreeGrafter"/>
</dbReference>
<dbReference type="PANTHER" id="PTHR21340:SF0">
    <property type="entry name" value="BIS(5'-NUCLEOSYL)-TETRAPHOSPHATASE [ASYMMETRICAL]"/>
    <property type="match status" value="1"/>
</dbReference>
<dbReference type="PANTHER" id="PTHR21340">
    <property type="entry name" value="DIADENOSINE 5,5-P1,P4-TETRAPHOSPHATE PYROPHOSPHOHYDROLASE MUTT"/>
    <property type="match status" value="1"/>
</dbReference>